<dbReference type="InterPro" id="IPR041413">
    <property type="entry name" value="MLTR_LBD"/>
</dbReference>
<feature type="domain" description="MmyB-like transcription regulator ligand binding" evidence="2">
    <location>
        <begin position="76"/>
        <end position="124"/>
    </location>
</feature>
<feature type="compositionally biased region" description="Basic residues" evidence="1">
    <location>
        <begin position="54"/>
        <end position="64"/>
    </location>
</feature>
<evidence type="ECO:0000256" key="1">
    <source>
        <dbReference type="SAM" id="MobiDB-lite"/>
    </source>
</evidence>
<organism evidence="3 4">
    <name type="scientific">Dactylosporangium roseum</name>
    <dbReference type="NCBI Taxonomy" id="47989"/>
    <lineage>
        <taxon>Bacteria</taxon>
        <taxon>Bacillati</taxon>
        <taxon>Actinomycetota</taxon>
        <taxon>Actinomycetes</taxon>
        <taxon>Micromonosporales</taxon>
        <taxon>Micromonosporaceae</taxon>
        <taxon>Dactylosporangium</taxon>
    </lineage>
</organism>
<dbReference type="EMBL" id="CP073721">
    <property type="protein sequence ID" value="UWZ39559.1"/>
    <property type="molecule type" value="Genomic_DNA"/>
</dbReference>
<accession>A0ABY5ZD23</accession>
<feature type="region of interest" description="Disordered" evidence="1">
    <location>
        <begin position="54"/>
        <end position="80"/>
    </location>
</feature>
<evidence type="ECO:0000313" key="4">
    <source>
        <dbReference type="Proteomes" id="UP001058271"/>
    </source>
</evidence>
<dbReference type="Proteomes" id="UP001058271">
    <property type="component" value="Chromosome"/>
</dbReference>
<keyword evidence="4" id="KW-1185">Reference proteome</keyword>
<dbReference type="Pfam" id="PF17765">
    <property type="entry name" value="MLTR_LBD"/>
    <property type="match status" value="1"/>
</dbReference>
<proteinExistence type="predicted"/>
<evidence type="ECO:0000313" key="3">
    <source>
        <dbReference type="EMBL" id="UWZ39559.1"/>
    </source>
</evidence>
<feature type="compositionally biased region" description="Basic and acidic residues" evidence="1">
    <location>
        <begin position="162"/>
        <end position="173"/>
    </location>
</feature>
<evidence type="ECO:0000259" key="2">
    <source>
        <dbReference type="Pfam" id="PF17765"/>
    </source>
</evidence>
<gene>
    <name evidence="3" type="ORF">Drose_15785</name>
</gene>
<name>A0ABY5ZD23_9ACTN</name>
<feature type="compositionally biased region" description="Basic residues" evidence="1">
    <location>
        <begin position="174"/>
        <end position="191"/>
    </location>
</feature>
<protein>
    <recommendedName>
        <fullName evidence="2">MmyB-like transcription regulator ligand binding domain-containing protein</fullName>
    </recommendedName>
</protein>
<reference evidence="3" key="1">
    <citation type="submission" date="2021-04" db="EMBL/GenBank/DDBJ databases">
        <title>Biosynthetic gene clusters of Dactylosporangioum roseum.</title>
        <authorList>
            <person name="Hartkoorn R.C."/>
            <person name="Beaudoing E."/>
            <person name="Hot D."/>
            <person name="Moureu S."/>
        </authorList>
    </citation>
    <scope>NUCLEOTIDE SEQUENCE</scope>
    <source>
        <strain evidence="3">NRRL B-16295</strain>
    </source>
</reference>
<sequence>MWVHWPRGTADERVPAAASSLRLISENGEDGPGSVPMPSNATFCRLATRLVRRPPHLRRGHHQTHPANRPARPLTRARSHAFRRRWSAHNVCAHGAGRKHIHHRDVDDLELAYESMDWPRSPGLSSPSTPPNPPHRPPTPSKSGSPVVSRTAVLAGAAAHPRRGEHLRADLATHPHRGRPAARRHLHRPGRHLPPDHRAHQGPARPVHRARDRPAQARPGRHPNHLTTEPPGQAIAAASDRLDTRPVTSQERISARHLPDPRSIQRPYLRNSGCCPVKGSFAGESLPACCFRADGSL</sequence>
<feature type="compositionally biased region" description="Pro residues" evidence="1">
    <location>
        <begin position="128"/>
        <end position="140"/>
    </location>
</feature>
<feature type="region of interest" description="Disordered" evidence="1">
    <location>
        <begin position="118"/>
        <end position="231"/>
    </location>
</feature>